<dbReference type="CDD" id="cd17767">
    <property type="entry name" value="UP_EcUdp-like"/>
    <property type="match status" value="1"/>
</dbReference>
<dbReference type="Gene3D" id="3.40.50.1580">
    <property type="entry name" value="Nucleoside phosphorylase domain"/>
    <property type="match status" value="1"/>
</dbReference>
<dbReference type="InterPro" id="IPR000845">
    <property type="entry name" value="Nucleoside_phosphorylase_d"/>
</dbReference>
<dbReference type="InterPro" id="IPR035994">
    <property type="entry name" value="Nucleoside_phosphorylase_sf"/>
</dbReference>
<evidence type="ECO:0000313" key="6">
    <source>
        <dbReference type="EMBL" id="KIG17280.1"/>
    </source>
</evidence>
<dbReference type="GO" id="GO:0005829">
    <property type="term" value="C:cytosol"/>
    <property type="evidence" value="ECO:0007669"/>
    <property type="project" value="TreeGrafter"/>
</dbReference>
<feature type="domain" description="Nucleoside phosphorylase" evidence="5">
    <location>
        <begin position="41"/>
        <end position="262"/>
    </location>
</feature>
<evidence type="ECO:0000313" key="7">
    <source>
        <dbReference type="Proteomes" id="UP000031599"/>
    </source>
</evidence>
<accession>A0A0C2D6L7</accession>
<dbReference type="Pfam" id="PF01048">
    <property type="entry name" value="PNP_UDP_1"/>
    <property type="match status" value="1"/>
</dbReference>
<dbReference type="PANTHER" id="PTHR43691:SF11">
    <property type="entry name" value="FI09636P-RELATED"/>
    <property type="match status" value="1"/>
</dbReference>
<dbReference type="EC" id="2.4.2.3" evidence="1"/>
<evidence type="ECO:0000259" key="5">
    <source>
        <dbReference type="Pfam" id="PF01048"/>
    </source>
</evidence>
<feature type="region of interest" description="Disordered" evidence="4">
    <location>
        <begin position="6"/>
        <end position="25"/>
    </location>
</feature>
<dbReference type="PANTHER" id="PTHR43691">
    <property type="entry name" value="URIDINE PHOSPHORYLASE"/>
    <property type="match status" value="1"/>
</dbReference>
<reference evidence="6 7" key="1">
    <citation type="submission" date="2014-12" db="EMBL/GenBank/DDBJ databases">
        <title>Genome assembly of Enhygromyxa salina DSM 15201.</title>
        <authorList>
            <person name="Sharma G."/>
            <person name="Subramanian S."/>
        </authorList>
    </citation>
    <scope>NUCLEOTIDE SEQUENCE [LARGE SCALE GENOMIC DNA]</scope>
    <source>
        <strain evidence="6 7">DSM 15201</strain>
    </source>
</reference>
<evidence type="ECO:0000256" key="1">
    <source>
        <dbReference type="ARBA" id="ARBA00011888"/>
    </source>
</evidence>
<comment type="catalytic activity">
    <reaction evidence="3">
        <text>uridine + phosphate = alpha-D-ribose 1-phosphate + uracil</text>
        <dbReference type="Rhea" id="RHEA:24388"/>
        <dbReference type="ChEBI" id="CHEBI:16704"/>
        <dbReference type="ChEBI" id="CHEBI:17568"/>
        <dbReference type="ChEBI" id="CHEBI:43474"/>
        <dbReference type="ChEBI" id="CHEBI:57720"/>
        <dbReference type="EC" id="2.4.2.3"/>
    </reaction>
</comment>
<proteinExistence type="predicted"/>
<organism evidence="6 7">
    <name type="scientific">Enhygromyxa salina</name>
    <dbReference type="NCBI Taxonomy" id="215803"/>
    <lineage>
        <taxon>Bacteria</taxon>
        <taxon>Pseudomonadati</taxon>
        <taxon>Myxococcota</taxon>
        <taxon>Polyangia</taxon>
        <taxon>Nannocystales</taxon>
        <taxon>Nannocystaceae</taxon>
        <taxon>Enhygromyxa</taxon>
    </lineage>
</organism>
<sequence length="295" mass="31444">MTAYRRALYSRGMSGTANAPRSADNRQYHIGVRPGEVAPSILLVGDPSRAKRVAEGFFESYGDPISEREYVTYTGRYRGRPMSVMGTGMGAANTEIAVIELCQCFDDPTQIAIVRAGSCGVLQANIGLGDLVITKAAYRIEETTLAFVGPGFPAVAHPEATIALLWAAEDLGAPHHLGITATAPGFYGAQGRELPGFPPRELDIEAKLARQGVTNLEMETSALLTLSALRGFRAGAVCAAYANRVHDTFIADADKPQAEQRCVEVGLAALDRLAQLAELRGDRPCWHPGVGLGDS</sequence>
<protein>
    <recommendedName>
        <fullName evidence="2">Uridine phosphorylase</fullName>
        <ecNumber evidence="1">2.4.2.3</ecNumber>
    </recommendedName>
</protein>
<gene>
    <name evidence="6" type="ORF">DB30_03463</name>
</gene>
<dbReference type="GO" id="GO:0004850">
    <property type="term" value="F:uridine phosphorylase activity"/>
    <property type="evidence" value="ECO:0007669"/>
    <property type="project" value="UniProtKB-EC"/>
</dbReference>
<evidence type="ECO:0000256" key="2">
    <source>
        <dbReference type="ARBA" id="ARBA00021980"/>
    </source>
</evidence>
<evidence type="ECO:0000256" key="4">
    <source>
        <dbReference type="SAM" id="MobiDB-lite"/>
    </source>
</evidence>
<dbReference type="SUPFAM" id="SSF53167">
    <property type="entry name" value="Purine and uridine phosphorylases"/>
    <property type="match status" value="1"/>
</dbReference>
<comment type="caution">
    <text evidence="6">The sequence shown here is derived from an EMBL/GenBank/DDBJ whole genome shotgun (WGS) entry which is preliminary data.</text>
</comment>
<dbReference type="GO" id="GO:0006218">
    <property type="term" value="P:uridine catabolic process"/>
    <property type="evidence" value="ECO:0007669"/>
    <property type="project" value="TreeGrafter"/>
</dbReference>
<dbReference type="AlphaFoldDB" id="A0A0C2D6L7"/>
<dbReference type="EMBL" id="JMCC02000027">
    <property type="protein sequence ID" value="KIG17280.1"/>
    <property type="molecule type" value="Genomic_DNA"/>
</dbReference>
<dbReference type="Proteomes" id="UP000031599">
    <property type="component" value="Unassembled WGS sequence"/>
</dbReference>
<name>A0A0C2D6L7_9BACT</name>
<evidence type="ECO:0000256" key="3">
    <source>
        <dbReference type="ARBA" id="ARBA00048447"/>
    </source>
</evidence>